<evidence type="ECO:0000313" key="6">
    <source>
        <dbReference type="EMBL" id="KNX41086.1"/>
    </source>
</evidence>
<dbReference type="GO" id="GO:0009279">
    <property type="term" value="C:cell outer membrane"/>
    <property type="evidence" value="ECO:0007669"/>
    <property type="project" value="UniProtKB-SubCell"/>
</dbReference>
<evidence type="ECO:0000256" key="3">
    <source>
        <dbReference type="PROSITE-ProRule" id="PRU00473"/>
    </source>
</evidence>
<dbReference type="InterPro" id="IPR006664">
    <property type="entry name" value="OMP_bac"/>
</dbReference>
<dbReference type="Gene3D" id="3.30.1330.60">
    <property type="entry name" value="OmpA-like domain"/>
    <property type="match status" value="1"/>
</dbReference>
<gene>
    <name evidence="6" type="primary">oprF_3</name>
    <name evidence="6" type="ORF">ROTO_23870</name>
</gene>
<feature type="domain" description="OmpA-like" evidence="5">
    <location>
        <begin position="192"/>
        <end position="310"/>
    </location>
</feature>
<dbReference type="InterPro" id="IPR036737">
    <property type="entry name" value="OmpA-like_sf"/>
</dbReference>
<dbReference type="PATRIC" id="fig|74031.6.peg.2440"/>
<evidence type="ECO:0000313" key="7">
    <source>
        <dbReference type="Proteomes" id="UP000037046"/>
    </source>
</evidence>
<dbReference type="PROSITE" id="PS51123">
    <property type="entry name" value="OMPA_2"/>
    <property type="match status" value="1"/>
</dbReference>
<dbReference type="AlphaFoldDB" id="A0A0L6CTP7"/>
<name>A0A0L6CTP7_9RHOB</name>
<dbReference type="Pfam" id="PF00691">
    <property type="entry name" value="OmpA"/>
    <property type="match status" value="1"/>
</dbReference>
<dbReference type="CDD" id="cd07185">
    <property type="entry name" value="OmpA_C-like"/>
    <property type="match status" value="1"/>
</dbReference>
<comment type="caution">
    <text evidence="6">The sequence shown here is derived from an EMBL/GenBank/DDBJ whole genome shotgun (WGS) entry which is preliminary data.</text>
</comment>
<feature type="signal peptide" evidence="4">
    <location>
        <begin position="1"/>
        <end position="18"/>
    </location>
</feature>
<evidence type="ECO:0000259" key="5">
    <source>
        <dbReference type="PROSITE" id="PS51123"/>
    </source>
</evidence>
<dbReference type="Proteomes" id="UP000037046">
    <property type="component" value="Unassembled WGS sequence"/>
</dbReference>
<protein>
    <submittedName>
        <fullName evidence="6">Outer membrane porin F</fullName>
    </submittedName>
</protein>
<proteinExistence type="predicted"/>
<keyword evidence="7" id="KW-1185">Reference proteome</keyword>
<evidence type="ECO:0000256" key="1">
    <source>
        <dbReference type="ARBA" id="ARBA00004442"/>
    </source>
</evidence>
<dbReference type="EMBL" id="LGVV01000032">
    <property type="protein sequence ID" value="KNX41086.1"/>
    <property type="molecule type" value="Genomic_DNA"/>
</dbReference>
<sequence length="310" mass="32921">MRVVLATLLIGLALPVHALDLPLPETSEQTADTLREADTIRLPSGPYADGTLPRLRLDGTIQSRAWRLPDRGLTTLQVLTPLREALEKAGWEVLFDCAAEECGGFDFRFNTPVLPAPAIFVDLFDYRYLLARRGMGAEAEHAMLVVSGAGGRGYVQATHVRPEDLSTMSAPVASTGDGGAEVNGRAPLAETLRSQGHAVLGGLDFGSGAATLGPGRHDSLAALAELLMSRPEMRIALVGHTDAVGALETNIDLSRARAQAVRSLLIETYGVEGGRIEAHGIGFLSPRAPNDSDSGRDLNRRVEAVVISGF</sequence>
<keyword evidence="4" id="KW-0732">Signal</keyword>
<organism evidence="6 7">
    <name type="scientific">Roseovarius tolerans</name>
    <dbReference type="NCBI Taxonomy" id="74031"/>
    <lineage>
        <taxon>Bacteria</taxon>
        <taxon>Pseudomonadati</taxon>
        <taxon>Pseudomonadota</taxon>
        <taxon>Alphaproteobacteria</taxon>
        <taxon>Rhodobacterales</taxon>
        <taxon>Roseobacteraceae</taxon>
        <taxon>Roseovarius</taxon>
    </lineage>
</organism>
<dbReference type="InterPro" id="IPR006665">
    <property type="entry name" value="OmpA-like"/>
</dbReference>
<dbReference type="PANTHER" id="PTHR30329">
    <property type="entry name" value="STATOR ELEMENT OF FLAGELLAR MOTOR COMPLEX"/>
    <property type="match status" value="1"/>
</dbReference>
<dbReference type="SUPFAM" id="SSF103088">
    <property type="entry name" value="OmpA-like"/>
    <property type="match status" value="1"/>
</dbReference>
<feature type="chain" id="PRO_5005563273" evidence="4">
    <location>
        <begin position="19"/>
        <end position="310"/>
    </location>
</feature>
<dbReference type="STRING" id="74031.SAMN04488077_107135"/>
<evidence type="ECO:0000256" key="4">
    <source>
        <dbReference type="SAM" id="SignalP"/>
    </source>
</evidence>
<dbReference type="RefSeq" id="WP_050663264.1">
    <property type="nucleotide sequence ID" value="NZ_CP118494.1"/>
</dbReference>
<accession>A0A0L6CTP7</accession>
<keyword evidence="2 3" id="KW-0472">Membrane</keyword>
<dbReference type="InterPro" id="IPR050330">
    <property type="entry name" value="Bact_OuterMem_StrucFunc"/>
</dbReference>
<dbReference type="PANTHER" id="PTHR30329:SF20">
    <property type="entry name" value="EXPORTED PROTEIN"/>
    <property type="match status" value="1"/>
</dbReference>
<reference evidence="7" key="1">
    <citation type="submission" date="2015-07" db="EMBL/GenBank/DDBJ databases">
        <title>Draft Genome Sequence of Roseovarius tolerans EL-164, a producer of N-Acylated Alanine Methyl Esters (NAMEs).</title>
        <authorList>
            <person name="Voget S."/>
            <person name="Bruns H."/>
            <person name="Wagner-Doebler I."/>
            <person name="Schulz S."/>
            <person name="Daniel R."/>
        </authorList>
    </citation>
    <scope>NUCLEOTIDE SEQUENCE [LARGE SCALE GENOMIC DNA]</scope>
    <source>
        <strain evidence="7">EL-164</strain>
    </source>
</reference>
<dbReference type="PRINTS" id="PR01021">
    <property type="entry name" value="OMPADOMAIN"/>
</dbReference>
<dbReference type="OrthoDB" id="9792021at2"/>
<comment type="subcellular location">
    <subcellularLocation>
        <location evidence="1">Cell outer membrane</location>
    </subcellularLocation>
</comment>
<evidence type="ECO:0000256" key="2">
    <source>
        <dbReference type="ARBA" id="ARBA00023136"/>
    </source>
</evidence>